<protein>
    <submittedName>
        <fullName evidence="1">PD-(D/E)XK nuclease family protein</fullName>
    </submittedName>
</protein>
<dbReference type="EMBL" id="JBHSXN010000004">
    <property type="protein sequence ID" value="MFC6954928.1"/>
    <property type="molecule type" value="Genomic_DNA"/>
</dbReference>
<organism evidence="1 2">
    <name type="scientific">Halorubellus litoreus</name>
    <dbReference type="NCBI Taxonomy" id="755308"/>
    <lineage>
        <taxon>Archaea</taxon>
        <taxon>Methanobacteriati</taxon>
        <taxon>Methanobacteriota</taxon>
        <taxon>Stenosarchaea group</taxon>
        <taxon>Halobacteria</taxon>
        <taxon>Halobacteriales</taxon>
        <taxon>Halorubellaceae</taxon>
        <taxon>Halorubellus</taxon>
    </lineage>
</organism>
<evidence type="ECO:0000313" key="1">
    <source>
        <dbReference type="EMBL" id="MFC6954928.1"/>
    </source>
</evidence>
<reference evidence="1 2" key="1">
    <citation type="journal article" date="2019" name="Int. J. Syst. Evol. Microbiol.">
        <title>The Global Catalogue of Microorganisms (GCM) 10K type strain sequencing project: providing services to taxonomists for standard genome sequencing and annotation.</title>
        <authorList>
            <consortium name="The Broad Institute Genomics Platform"/>
            <consortium name="The Broad Institute Genome Sequencing Center for Infectious Disease"/>
            <person name="Wu L."/>
            <person name="Ma J."/>
        </authorList>
    </citation>
    <scope>NUCLEOTIDE SEQUENCE [LARGE SCALE GENOMIC DNA]</scope>
    <source>
        <strain evidence="1 2">GX26</strain>
    </source>
</reference>
<gene>
    <name evidence="1" type="ORF">ACFQGB_18840</name>
</gene>
<dbReference type="Pfam" id="PF14281">
    <property type="entry name" value="PDDEXK_4"/>
    <property type="match status" value="1"/>
</dbReference>
<proteinExistence type="predicted"/>
<dbReference type="Proteomes" id="UP001596395">
    <property type="component" value="Unassembled WGS sequence"/>
</dbReference>
<keyword evidence="2" id="KW-1185">Reference proteome</keyword>
<dbReference type="RefSeq" id="WP_336351866.1">
    <property type="nucleotide sequence ID" value="NZ_JAZAQL010000004.1"/>
</dbReference>
<comment type="caution">
    <text evidence="1">The sequence shown here is derived from an EMBL/GenBank/DDBJ whole genome shotgun (WGS) entry which is preliminary data.</text>
</comment>
<sequence>MSDGSLEATLQTIEARLTDVEQRPATTLGVLGEATTERYWEAMLVYFLDPANPHGFGTDVLAAFLDALRAHDGTRITPSRHDLDSVQVRSQVATTDGLVDIVLRQEDAWFVCLELKVDARETNAQTERYADASAFGDLVVDDHDGLGEYVYLAPERARASTAGTFVDVAWEHVVPYFEDVVRASSGRYPAKSHAQFADFIDTIRRTLTMDDETIISEETRLYTEYADIIDRLTGAFEDDKGKIFTHLKTTFLADSRGTHEEWAVNTRPSSYINFSKDAWKNLPSGTTIEYEPHVTLTRDTQQIRLRLDIEHGDKDAIRAALCDRLSESELESIHTAGWEFTDTAYAYLAKTVPLDLTTPEASITNASDDLHALHSIIGHHIDAIASQRRDS</sequence>
<dbReference type="InterPro" id="IPR029470">
    <property type="entry name" value="PDDEXK_4"/>
</dbReference>
<dbReference type="AlphaFoldDB" id="A0ABD5VKJ3"/>
<accession>A0ABD5VKJ3</accession>
<evidence type="ECO:0000313" key="2">
    <source>
        <dbReference type="Proteomes" id="UP001596395"/>
    </source>
</evidence>
<name>A0ABD5VKJ3_9EURY</name>